<accession>A0AAU9JIZ5</accession>
<keyword evidence="2" id="KW-1185">Reference proteome</keyword>
<sequence length="138" mass="16144">MSLANTLYNFGLVGGEVEKEVFKQKCIELVSLFILSLRCYPQTRECDEEMAVLYMLACLNYKIQDLFDDEFMKRLSEWRFGDFKIMFYRESVVLTVYQLSKGETPVFLEAELKGRNSIDLKTYVDSYGNSFPSDNNFL</sequence>
<dbReference type="EMBL" id="CAJZBQ010000039">
    <property type="protein sequence ID" value="CAG9325625.1"/>
    <property type="molecule type" value="Genomic_DNA"/>
</dbReference>
<evidence type="ECO:0000313" key="1">
    <source>
        <dbReference type="EMBL" id="CAG9325625.1"/>
    </source>
</evidence>
<proteinExistence type="predicted"/>
<comment type="caution">
    <text evidence="1">The sequence shown here is derived from an EMBL/GenBank/DDBJ whole genome shotgun (WGS) entry which is preliminary data.</text>
</comment>
<reference evidence="1" key="1">
    <citation type="submission" date="2021-09" db="EMBL/GenBank/DDBJ databases">
        <authorList>
            <consortium name="AG Swart"/>
            <person name="Singh M."/>
            <person name="Singh A."/>
            <person name="Seah K."/>
            <person name="Emmerich C."/>
        </authorList>
    </citation>
    <scope>NUCLEOTIDE SEQUENCE</scope>
    <source>
        <strain evidence="1">ATCC30299</strain>
    </source>
</reference>
<organism evidence="1 2">
    <name type="scientific">Blepharisma stoltei</name>
    <dbReference type="NCBI Taxonomy" id="1481888"/>
    <lineage>
        <taxon>Eukaryota</taxon>
        <taxon>Sar</taxon>
        <taxon>Alveolata</taxon>
        <taxon>Ciliophora</taxon>
        <taxon>Postciliodesmatophora</taxon>
        <taxon>Heterotrichea</taxon>
        <taxon>Heterotrichida</taxon>
        <taxon>Blepharismidae</taxon>
        <taxon>Blepharisma</taxon>
    </lineage>
</organism>
<evidence type="ECO:0000313" key="2">
    <source>
        <dbReference type="Proteomes" id="UP001162131"/>
    </source>
</evidence>
<protein>
    <submittedName>
        <fullName evidence="1">Uncharacterized protein</fullName>
    </submittedName>
</protein>
<dbReference type="AlphaFoldDB" id="A0AAU9JIZ5"/>
<name>A0AAU9JIZ5_9CILI</name>
<dbReference type="Proteomes" id="UP001162131">
    <property type="component" value="Unassembled WGS sequence"/>
</dbReference>
<gene>
    <name evidence="1" type="ORF">BSTOLATCC_MIC39813</name>
</gene>